<dbReference type="PROSITE" id="PS00867">
    <property type="entry name" value="CPSASE_2"/>
    <property type="match status" value="1"/>
</dbReference>
<keyword evidence="2 7" id="KW-0436">Ligase</keyword>
<evidence type="ECO:0000256" key="4">
    <source>
        <dbReference type="ARBA" id="ARBA00022840"/>
    </source>
</evidence>
<protein>
    <submittedName>
        <fullName evidence="7">ATP-dependent carboligase</fullName>
    </submittedName>
</protein>
<dbReference type="PIRSF" id="PIRSF016817">
    <property type="entry name" value="UCP016817_carboligase"/>
    <property type="match status" value="1"/>
</dbReference>
<keyword evidence="3 5" id="KW-0547">Nucleotide-binding</keyword>
<feature type="domain" description="ATP-grasp" evidence="6">
    <location>
        <begin position="114"/>
        <end position="309"/>
    </location>
</feature>
<sequence>MEKLLLIGINTRSMIESGLKLNYTIYSTSYFSTSDVPSIENQKIILDESINPDCGVFEDKFSSENILNVSKDYLDEVDYIIPISGISPNDFEKKHQKKILGNKDISKVEDKYRFYKEIRNEFLTPETFYVNDVDEAVEIQKNNPEVQYIAKPLKGSGGYNTNLLNNQSQLQLNCDEKLIVQEYIEGINLSSSVLASENEAENIVNSRLLTQHDFEKNSQFKYVGNILPLTEKSILAPVKNTDAINREMADTSEKLIRKFELIGSNGVDFILNKNGLYVIEINPRIQGTFECVQQALGINMLEAHIKACQNEIISIDKAKYYSYKKIIYSPKTVKYEKIDLNNLYDMPHLGSITQKDEPLLTIIDKDKDFDKLYEKVELSSQTVNKLANKSQ</sequence>
<organism evidence="7 8">
    <name type="scientific">Methanobrevibacter smithii</name>
    <dbReference type="NCBI Taxonomy" id="2173"/>
    <lineage>
        <taxon>Archaea</taxon>
        <taxon>Methanobacteriati</taxon>
        <taxon>Methanobacteriota</taxon>
        <taxon>Methanomada group</taxon>
        <taxon>Methanobacteria</taxon>
        <taxon>Methanobacteriales</taxon>
        <taxon>Methanobacteriaceae</taxon>
        <taxon>Methanobrevibacter</taxon>
    </lineage>
</organism>
<gene>
    <name evidence="7" type="ORF">BK798_01915</name>
</gene>
<dbReference type="EMBL" id="CP017803">
    <property type="protein sequence ID" value="ATZ59256.1"/>
    <property type="molecule type" value="Genomic_DNA"/>
</dbReference>
<dbReference type="Proteomes" id="UP000232133">
    <property type="component" value="Chromosome"/>
</dbReference>
<dbReference type="PANTHER" id="PTHR43055:SF1">
    <property type="entry name" value="FORMATE-DEPENDENT PHOSPHORIBOSYLGLYCINAMIDE FORMYLTRANSFERASE"/>
    <property type="match status" value="1"/>
</dbReference>
<accession>A0A2H4U582</accession>
<dbReference type="GO" id="GO:0005829">
    <property type="term" value="C:cytosol"/>
    <property type="evidence" value="ECO:0007669"/>
    <property type="project" value="TreeGrafter"/>
</dbReference>
<dbReference type="SUPFAM" id="SSF56059">
    <property type="entry name" value="Glutathione synthetase ATP-binding domain-like"/>
    <property type="match status" value="1"/>
</dbReference>
<dbReference type="GO" id="GO:0046872">
    <property type="term" value="F:metal ion binding"/>
    <property type="evidence" value="ECO:0007669"/>
    <property type="project" value="InterPro"/>
</dbReference>
<evidence type="ECO:0000256" key="3">
    <source>
        <dbReference type="ARBA" id="ARBA00022741"/>
    </source>
</evidence>
<dbReference type="PROSITE" id="PS50975">
    <property type="entry name" value="ATP_GRASP"/>
    <property type="match status" value="1"/>
</dbReference>
<dbReference type="GO" id="GO:0005524">
    <property type="term" value="F:ATP binding"/>
    <property type="evidence" value="ECO:0007669"/>
    <property type="project" value="UniProtKB-UniRule"/>
</dbReference>
<dbReference type="Gene3D" id="3.30.470.20">
    <property type="entry name" value="ATP-grasp fold, B domain"/>
    <property type="match status" value="1"/>
</dbReference>
<name>A0A2H4U582_METSM</name>
<dbReference type="InterPro" id="IPR016677">
    <property type="entry name" value="UCP016817_carboligase"/>
</dbReference>
<evidence type="ECO:0000313" key="7">
    <source>
        <dbReference type="EMBL" id="ATZ59256.1"/>
    </source>
</evidence>
<dbReference type="InterPro" id="IPR005479">
    <property type="entry name" value="CPAse_ATP-bd"/>
</dbReference>
<dbReference type="InterPro" id="IPR011761">
    <property type="entry name" value="ATP-grasp"/>
</dbReference>
<dbReference type="AlphaFoldDB" id="A0A2H4U582"/>
<dbReference type="RefSeq" id="WP_100815242.1">
    <property type="nucleotide sequence ID" value="NZ_CAYATW010000034.1"/>
</dbReference>
<dbReference type="PANTHER" id="PTHR43055">
    <property type="entry name" value="FORMATE-DEPENDENT PHOSPHORIBOSYLGLYCINAMIDE FORMYLTRANSFERASE"/>
    <property type="match status" value="1"/>
</dbReference>
<dbReference type="InterPro" id="IPR003806">
    <property type="entry name" value="ATP-grasp_PylC-type"/>
</dbReference>
<proteinExistence type="predicted"/>
<evidence type="ECO:0000256" key="2">
    <source>
        <dbReference type="ARBA" id="ARBA00022598"/>
    </source>
</evidence>
<evidence type="ECO:0000313" key="8">
    <source>
        <dbReference type="Proteomes" id="UP000232133"/>
    </source>
</evidence>
<evidence type="ECO:0000259" key="6">
    <source>
        <dbReference type="PROSITE" id="PS50975"/>
    </source>
</evidence>
<reference evidence="7 8" key="1">
    <citation type="submission" date="2016-10" db="EMBL/GenBank/DDBJ databases">
        <authorList>
            <person name="Varghese N."/>
        </authorList>
    </citation>
    <scope>NUCLEOTIDE SEQUENCE [LARGE SCALE GENOMIC DNA]</scope>
    <source>
        <strain evidence="7 8">KB11</strain>
    </source>
</reference>
<dbReference type="Pfam" id="PF02655">
    <property type="entry name" value="ATP-grasp_3"/>
    <property type="match status" value="1"/>
</dbReference>
<evidence type="ECO:0000256" key="5">
    <source>
        <dbReference type="PROSITE-ProRule" id="PRU00409"/>
    </source>
</evidence>
<dbReference type="GeneID" id="35118095"/>
<keyword evidence="4 5" id="KW-0067">ATP-binding</keyword>
<evidence type="ECO:0000256" key="1">
    <source>
        <dbReference type="ARBA" id="ARBA00001936"/>
    </source>
</evidence>
<comment type="cofactor">
    <cofactor evidence="1">
        <name>Mn(2+)</name>
        <dbReference type="ChEBI" id="CHEBI:29035"/>
    </cofactor>
</comment>
<dbReference type="GO" id="GO:0016874">
    <property type="term" value="F:ligase activity"/>
    <property type="evidence" value="ECO:0007669"/>
    <property type="project" value="UniProtKB-KW"/>
</dbReference>